<name>A0A1Y4P6A4_LIMRT</name>
<reference evidence="2" key="1">
    <citation type="submission" date="2017-04" db="EMBL/GenBank/DDBJ databases">
        <title>Function of individual gut microbiota members based on whole genome sequencing of pure cultures obtained from chicken caecum.</title>
        <authorList>
            <person name="Medvecky M."/>
            <person name="Cejkova D."/>
            <person name="Polansky O."/>
            <person name="Karasova D."/>
            <person name="Kubasova T."/>
            <person name="Cizek A."/>
            <person name="Rychlik I."/>
        </authorList>
    </citation>
    <scope>NUCLEOTIDE SEQUENCE [LARGE SCALE GENOMIC DNA]</scope>
    <source>
        <strain evidence="2">An71</strain>
    </source>
</reference>
<evidence type="ECO:0008006" key="3">
    <source>
        <dbReference type="Google" id="ProtNLM"/>
    </source>
</evidence>
<dbReference type="InterPro" id="IPR036388">
    <property type="entry name" value="WH-like_DNA-bd_sf"/>
</dbReference>
<gene>
    <name evidence="1" type="ORF">B5G22_06105</name>
</gene>
<proteinExistence type="predicted"/>
<dbReference type="SUPFAM" id="SSF46785">
    <property type="entry name" value="Winged helix' DNA-binding domain"/>
    <property type="match status" value="1"/>
</dbReference>
<dbReference type="Gene3D" id="1.10.10.10">
    <property type="entry name" value="Winged helix-like DNA-binding domain superfamily/Winged helix DNA-binding domain"/>
    <property type="match status" value="1"/>
</dbReference>
<accession>A0A1Y4P6A4</accession>
<dbReference type="AlphaFoldDB" id="A0A1Y4P6A4"/>
<dbReference type="EMBL" id="NFHN01000021">
    <property type="protein sequence ID" value="OUN47915.1"/>
    <property type="molecule type" value="Genomic_DNA"/>
</dbReference>
<protein>
    <recommendedName>
        <fullName evidence="3">MarR family transcriptional regulator</fullName>
    </recommendedName>
</protein>
<dbReference type="InterPro" id="IPR036390">
    <property type="entry name" value="WH_DNA-bd_sf"/>
</dbReference>
<dbReference type="Proteomes" id="UP000195868">
    <property type="component" value="Unassembled WGS sequence"/>
</dbReference>
<organism evidence="1 2">
    <name type="scientific">Limosilactobacillus reuteri</name>
    <name type="common">Lactobacillus reuteri</name>
    <dbReference type="NCBI Taxonomy" id="1598"/>
    <lineage>
        <taxon>Bacteria</taxon>
        <taxon>Bacillati</taxon>
        <taxon>Bacillota</taxon>
        <taxon>Bacilli</taxon>
        <taxon>Lactobacillales</taxon>
        <taxon>Lactobacillaceae</taxon>
        <taxon>Limosilactobacillus</taxon>
    </lineage>
</organism>
<evidence type="ECO:0000313" key="1">
    <source>
        <dbReference type="EMBL" id="OUN47915.1"/>
    </source>
</evidence>
<evidence type="ECO:0000313" key="2">
    <source>
        <dbReference type="Proteomes" id="UP000195868"/>
    </source>
</evidence>
<sequence>MCVTNFVQVISCNLPFKKYQSTLKYQVHIEEERHGDYCLPGFPDRHNFHRLLRILRKHDDGLTSKQLIYDFDYRPSDLEDATKALVTNNLATTTPINEEDYKIQLNTEGIEVADNLLKRRDKITEAAYHTLSENEQRELDRLVNKLIEDYANRDVNYNTLGNICR</sequence>
<comment type="caution">
    <text evidence="1">The sequence shown here is derived from an EMBL/GenBank/DDBJ whole genome shotgun (WGS) entry which is preliminary data.</text>
</comment>